<protein>
    <submittedName>
        <fullName evidence="2">Uncharacterized protein</fullName>
    </submittedName>
</protein>
<accession>A0A133PT53</accession>
<reference evidence="3" key="1">
    <citation type="submission" date="2016-01" db="EMBL/GenBank/DDBJ databases">
        <authorList>
            <person name="Mitreva M."/>
            <person name="Pepin K.H."/>
            <person name="Mihindukulasuriya K.A."/>
            <person name="Fulton R."/>
            <person name="Fronick C."/>
            <person name="O'Laughlin M."/>
            <person name="Miner T."/>
            <person name="Herter B."/>
            <person name="Rosa B.A."/>
            <person name="Cordes M."/>
            <person name="Tomlinson C."/>
            <person name="Wollam A."/>
            <person name="Palsikar V.B."/>
            <person name="Mardis E.R."/>
            <person name="Wilson R.K."/>
        </authorList>
    </citation>
    <scope>NUCLEOTIDE SEQUENCE [LARGE SCALE GENOMIC DNA]</scope>
    <source>
        <strain evidence="3">MJR7716</strain>
    </source>
</reference>
<sequence>MFYFLLTLNAVMQIVAKNATMANTIAVIMFLFSRVPFTHAYY</sequence>
<dbReference type="EMBL" id="LRQG01000263">
    <property type="protein sequence ID" value="KXA31997.1"/>
    <property type="molecule type" value="Genomic_DNA"/>
</dbReference>
<feature type="transmembrane region" description="Helical" evidence="1">
    <location>
        <begin position="20"/>
        <end position="37"/>
    </location>
</feature>
<evidence type="ECO:0000313" key="2">
    <source>
        <dbReference type="EMBL" id="KXA31997.1"/>
    </source>
</evidence>
<proteinExistence type="predicted"/>
<dbReference type="Proteomes" id="UP000070533">
    <property type="component" value="Unassembled WGS sequence"/>
</dbReference>
<keyword evidence="3" id="KW-1185">Reference proteome</keyword>
<organism evidence="2 3">
    <name type="scientific">Prevotella corporis</name>
    <dbReference type="NCBI Taxonomy" id="28128"/>
    <lineage>
        <taxon>Bacteria</taxon>
        <taxon>Pseudomonadati</taxon>
        <taxon>Bacteroidota</taxon>
        <taxon>Bacteroidia</taxon>
        <taxon>Bacteroidales</taxon>
        <taxon>Prevotellaceae</taxon>
        <taxon>Prevotella</taxon>
    </lineage>
</organism>
<name>A0A133PT53_9BACT</name>
<dbReference type="PATRIC" id="fig|28128.5.peg.2933"/>
<evidence type="ECO:0000256" key="1">
    <source>
        <dbReference type="SAM" id="Phobius"/>
    </source>
</evidence>
<evidence type="ECO:0000313" key="3">
    <source>
        <dbReference type="Proteomes" id="UP000070533"/>
    </source>
</evidence>
<dbReference type="AlphaFoldDB" id="A0A133PT53"/>
<keyword evidence="1" id="KW-0472">Membrane</keyword>
<keyword evidence="1" id="KW-1133">Transmembrane helix</keyword>
<comment type="caution">
    <text evidence="2">The sequence shown here is derived from an EMBL/GenBank/DDBJ whole genome shotgun (WGS) entry which is preliminary data.</text>
</comment>
<gene>
    <name evidence="2" type="ORF">HMPREF3226_02848</name>
</gene>
<keyword evidence="1" id="KW-0812">Transmembrane</keyword>